<gene>
    <name evidence="2" type="ORF">F1B92_00480</name>
</gene>
<reference evidence="2 3" key="1">
    <citation type="submission" date="2019-09" db="EMBL/GenBank/DDBJ databases">
        <authorList>
            <person name="Silva M."/>
            <person name="Pereira G."/>
            <person name="Lopes-Da-Costa L."/>
            <person name="Silva E."/>
        </authorList>
    </citation>
    <scope>NUCLEOTIDE SEQUENCE [LARGE SCALE GENOMIC DNA]</scope>
    <source>
        <strain evidence="2 3">FMV-PI01</strain>
    </source>
</reference>
<dbReference type="Proteomes" id="UP000476338">
    <property type="component" value="Unassembled WGS sequence"/>
</dbReference>
<reference evidence="2 3" key="2">
    <citation type="submission" date="2020-03" db="EMBL/GenBank/DDBJ databases">
        <title>Campylobacter portucalensis sp. nov., a new species of Campylobacter isolated from the reproductive tract of bulls.</title>
        <authorList>
            <person name="Silva M.F."/>
            <person name="Pereira G."/>
            <person name="Carneiro C."/>
            <person name="Hemphill A."/>
            <person name="Mateus L."/>
            <person name="Lopes-Da-Costa L."/>
            <person name="Silva E."/>
        </authorList>
    </citation>
    <scope>NUCLEOTIDE SEQUENCE [LARGE SCALE GENOMIC DNA]</scope>
    <source>
        <strain evidence="2 3">FMV-PI01</strain>
    </source>
</reference>
<dbReference type="InterPro" id="IPR011990">
    <property type="entry name" value="TPR-like_helical_dom_sf"/>
</dbReference>
<comment type="caution">
    <text evidence="2">The sequence shown here is derived from an EMBL/GenBank/DDBJ whole genome shotgun (WGS) entry which is preliminary data.</text>
</comment>
<dbReference type="SUPFAM" id="SSF81901">
    <property type="entry name" value="HCP-like"/>
    <property type="match status" value="1"/>
</dbReference>
<name>A0A6L5WHK2_9BACT</name>
<evidence type="ECO:0000256" key="1">
    <source>
        <dbReference type="SAM" id="SignalP"/>
    </source>
</evidence>
<evidence type="ECO:0000313" key="2">
    <source>
        <dbReference type="EMBL" id="MSN95687.1"/>
    </source>
</evidence>
<dbReference type="Gene3D" id="1.25.40.10">
    <property type="entry name" value="Tetratricopeptide repeat domain"/>
    <property type="match status" value="1"/>
</dbReference>
<dbReference type="EMBL" id="VWSJ01000001">
    <property type="protein sequence ID" value="MSN95687.1"/>
    <property type="molecule type" value="Genomic_DNA"/>
</dbReference>
<keyword evidence="3" id="KW-1185">Reference proteome</keyword>
<dbReference type="AlphaFoldDB" id="A0A6L5WHK2"/>
<feature type="signal peptide" evidence="1">
    <location>
        <begin position="1"/>
        <end position="16"/>
    </location>
</feature>
<evidence type="ECO:0000313" key="3">
    <source>
        <dbReference type="Proteomes" id="UP000476338"/>
    </source>
</evidence>
<accession>A0A6L5WHK2</accession>
<feature type="chain" id="PRO_5026809710" evidence="1">
    <location>
        <begin position="17"/>
        <end position="136"/>
    </location>
</feature>
<organism evidence="2 3">
    <name type="scientific">Campylobacter portucalensis</name>
    <dbReference type="NCBI Taxonomy" id="2608384"/>
    <lineage>
        <taxon>Bacteria</taxon>
        <taxon>Pseudomonadati</taxon>
        <taxon>Campylobacterota</taxon>
        <taxon>Epsilonproteobacteria</taxon>
        <taxon>Campylobacterales</taxon>
        <taxon>Campylobacteraceae</taxon>
        <taxon>Campylobacter</taxon>
    </lineage>
</organism>
<dbReference type="RefSeq" id="WP_154569958.1">
    <property type="nucleotide sequence ID" value="NZ_VWSJ01000001.1"/>
</dbReference>
<protein>
    <submittedName>
        <fullName evidence="2">Sel1 repeat family protein</fullName>
    </submittedName>
</protein>
<proteinExistence type="predicted"/>
<sequence length="136" mass="15559">MKKIILILLTSSFLFASNFIFNPAVDKFSVLFEYCTPMFSTRGGGTNLGNNSEEQAICKEFLDEAIKFYEKQCNNNDIESCRNLSNIFYVGDGDFLPKKDIEKAYLYDKKMCELQDGKGCNDVGDYFSEKSTNKKR</sequence>
<keyword evidence="1" id="KW-0732">Signal</keyword>